<dbReference type="EnsemblBacteria" id="ABA48650">
    <property type="protein sequence ID" value="ABA48650"/>
    <property type="gene ID" value="BURPS1710b_3056"/>
</dbReference>
<dbReference type="Proteomes" id="UP000002700">
    <property type="component" value="Chromosome I"/>
</dbReference>
<gene>
    <name evidence="1" type="ordered locus">BURPS1710b_3056</name>
</gene>
<accession>Q3JPS3</accession>
<name>Q3JPS3_BURP1</name>
<dbReference type="KEGG" id="bpm:BURPS1710b_3056"/>
<dbReference type="AlphaFoldDB" id="Q3JPS3"/>
<evidence type="ECO:0000313" key="1">
    <source>
        <dbReference type="EMBL" id="ABA48650.1"/>
    </source>
</evidence>
<protein>
    <submittedName>
        <fullName evidence="1">Uncharacterized protein</fullName>
    </submittedName>
</protein>
<reference evidence="1 2" key="1">
    <citation type="submission" date="2005-09" db="EMBL/GenBank/DDBJ databases">
        <authorList>
            <person name="Woods D.E."/>
            <person name="Nierman W.C."/>
        </authorList>
    </citation>
    <scope>NUCLEOTIDE SEQUENCE [LARGE SCALE GENOMIC DNA]</scope>
    <source>
        <strain evidence="1 2">1710b</strain>
    </source>
</reference>
<dbReference type="HOGENOM" id="CLU_3402543_0_0_4"/>
<evidence type="ECO:0000313" key="2">
    <source>
        <dbReference type="Proteomes" id="UP000002700"/>
    </source>
</evidence>
<dbReference type="EMBL" id="CP000124">
    <property type="protein sequence ID" value="ABA48650.1"/>
    <property type="molecule type" value="Genomic_DNA"/>
</dbReference>
<sequence length="30" mass="3572">MVNLLKRADRQPKRLKVWVDAPAVEVRLNR</sequence>
<organism evidence="1 2">
    <name type="scientific">Burkholderia pseudomallei (strain 1710b)</name>
    <dbReference type="NCBI Taxonomy" id="320372"/>
    <lineage>
        <taxon>Bacteria</taxon>
        <taxon>Pseudomonadati</taxon>
        <taxon>Pseudomonadota</taxon>
        <taxon>Betaproteobacteria</taxon>
        <taxon>Burkholderiales</taxon>
        <taxon>Burkholderiaceae</taxon>
        <taxon>Burkholderia</taxon>
        <taxon>pseudomallei group</taxon>
    </lineage>
</organism>
<proteinExistence type="predicted"/>